<gene>
    <name evidence="2" type="ORF">QVE165_LOCUS49973</name>
</gene>
<feature type="compositionally biased region" description="Basic and acidic residues" evidence="1">
    <location>
        <begin position="169"/>
        <end position="179"/>
    </location>
</feature>
<reference evidence="2" key="1">
    <citation type="submission" date="2021-02" db="EMBL/GenBank/DDBJ databases">
        <authorList>
            <person name="Nowell W R."/>
        </authorList>
    </citation>
    <scope>NUCLEOTIDE SEQUENCE</scope>
</reference>
<feature type="region of interest" description="Disordered" evidence="1">
    <location>
        <begin position="167"/>
        <end position="188"/>
    </location>
</feature>
<organism evidence="2 3">
    <name type="scientific">Adineta steineri</name>
    <dbReference type="NCBI Taxonomy" id="433720"/>
    <lineage>
        <taxon>Eukaryota</taxon>
        <taxon>Metazoa</taxon>
        <taxon>Spiralia</taxon>
        <taxon>Gnathifera</taxon>
        <taxon>Rotifera</taxon>
        <taxon>Eurotatoria</taxon>
        <taxon>Bdelloidea</taxon>
        <taxon>Adinetida</taxon>
        <taxon>Adinetidae</taxon>
        <taxon>Adineta</taxon>
    </lineage>
</organism>
<protein>
    <recommendedName>
        <fullName evidence="4">FAD dependent oxidoreductase domain-containing protein</fullName>
    </recommendedName>
</protein>
<keyword evidence="3" id="KW-1185">Reference proteome</keyword>
<dbReference type="InterPro" id="IPR036188">
    <property type="entry name" value="FAD/NAD-bd_sf"/>
</dbReference>
<dbReference type="OrthoDB" id="498204at2759"/>
<dbReference type="Proteomes" id="UP000663832">
    <property type="component" value="Unassembled WGS sequence"/>
</dbReference>
<evidence type="ECO:0000256" key="1">
    <source>
        <dbReference type="SAM" id="MobiDB-lite"/>
    </source>
</evidence>
<sequence>MKEFNSLICSSVKPRGRQRVIFGEFKSRYVDRSSAMNSIHNKRLSQSNSFSSPLEYIVIFKEIGYWILSNTIKRFPILAESECETLIIGADSFTLDGRLIMNEMTEIDNYFIAFGSNGHGIALAGRVADYIAELIHNRNTNFRRQYSLKHPAYGEVLGSERPLCFKPDGGGKKDFEDLTKQGTFGKAR</sequence>
<dbReference type="Gene3D" id="3.30.9.10">
    <property type="entry name" value="D-Amino Acid Oxidase, subunit A, domain 2"/>
    <property type="match status" value="1"/>
</dbReference>
<evidence type="ECO:0000313" key="2">
    <source>
        <dbReference type="EMBL" id="CAF1580579.1"/>
    </source>
</evidence>
<accession>A0A815Z5Y4</accession>
<dbReference type="EMBL" id="CAJNOM010000945">
    <property type="protein sequence ID" value="CAF1580579.1"/>
    <property type="molecule type" value="Genomic_DNA"/>
</dbReference>
<proteinExistence type="predicted"/>
<comment type="caution">
    <text evidence="2">The sequence shown here is derived from an EMBL/GenBank/DDBJ whole genome shotgun (WGS) entry which is preliminary data.</text>
</comment>
<name>A0A815Z5Y4_9BILA</name>
<dbReference type="Gene3D" id="3.50.50.60">
    <property type="entry name" value="FAD/NAD(P)-binding domain"/>
    <property type="match status" value="1"/>
</dbReference>
<evidence type="ECO:0008006" key="4">
    <source>
        <dbReference type="Google" id="ProtNLM"/>
    </source>
</evidence>
<dbReference type="AlphaFoldDB" id="A0A815Z5Y4"/>
<evidence type="ECO:0000313" key="3">
    <source>
        <dbReference type="Proteomes" id="UP000663832"/>
    </source>
</evidence>